<name>A0A1M6QAQ1_9BURK</name>
<proteinExistence type="predicted"/>
<organism evidence="1 2">
    <name type="scientific">Paraburkholderia terricola</name>
    <dbReference type="NCBI Taxonomy" id="169427"/>
    <lineage>
        <taxon>Bacteria</taxon>
        <taxon>Pseudomonadati</taxon>
        <taxon>Pseudomonadota</taxon>
        <taxon>Betaproteobacteria</taxon>
        <taxon>Burkholderiales</taxon>
        <taxon>Burkholderiaceae</taxon>
        <taxon>Paraburkholderia</taxon>
    </lineage>
</organism>
<dbReference type="AlphaFoldDB" id="A0A1M6QAQ1"/>
<gene>
    <name evidence="1" type="ORF">SAMN05192548_101525</name>
</gene>
<dbReference type="EMBL" id="FRAB01000015">
    <property type="protein sequence ID" value="SHK17177.1"/>
    <property type="molecule type" value="Genomic_DNA"/>
</dbReference>
<evidence type="ECO:0000313" key="1">
    <source>
        <dbReference type="EMBL" id="SHK17177.1"/>
    </source>
</evidence>
<accession>A0A1M6QAQ1</accession>
<evidence type="ECO:0000313" key="2">
    <source>
        <dbReference type="Proteomes" id="UP000184395"/>
    </source>
</evidence>
<dbReference type="Proteomes" id="UP000184395">
    <property type="component" value="Unassembled WGS sequence"/>
</dbReference>
<sequence length="519" mass="59654">MKVSSYSGDLPFAYRMAKHIPRQKIGIEEAYRSIRNRLRKYSASSIIDAALLILWNPPTDRLKEIRSAPWLTLLIVKWALQDGLVNLRLGPPIPMDEMNRIRQELWDMPETVRDDTAPKNIFLMLRKLMHAQVEFQRPESRGFMRWPALYARIPENRKERGQFRNAFGMEPDVFMVLSFALYAAVLDGNLPLRRDWMLPLRETYGACVDGIYEIFSRNIASLRDELRKDAAQKIHGMAELYELPYVKRFPLVQLRDGSVHCWHRLVFARGIEEIVHLRLSDLYGEEYTRSFSRVFEDYVTELAIESGVSLMTEAAYKEIAGGHAPAVEAVIDGDGDCNILVEAKMSLFADDVLLQDSSIVAHRKTKRVRDAITQGWKVGGLIRDNPVFGERFQKQQDFLLVVTSRELYVGGGEMLQRLYPADEFGYPDHDAARRLPLSNVFVMGIEEFERVMGCVRIGEVKLPDLLREAALANQDGRTSRMFFSDFLKGYVKEWTLPSILEKAQDQVQEKIRAALSGRE</sequence>
<protein>
    <submittedName>
        <fullName evidence="1">Uncharacterized protein</fullName>
    </submittedName>
</protein>
<reference evidence="1 2" key="1">
    <citation type="submission" date="2016-11" db="EMBL/GenBank/DDBJ databases">
        <authorList>
            <person name="Jaros S."/>
            <person name="Januszkiewicz K."/>
            <person name="Wedrychowicz H."/>
        </authorList>
    </citation>
    <scope>NUCLEOTIDE SEQUENCE [LARGE SCALE GENOMIC DNA]</scope>
    <source>
        <strain evidence="1 2">LMG 20594</strain>
    </source>
</reference>